<dbReference type="RefSeq" id="WP_214611455.1">
    <property type="nucleotide sequence ID" value="NZ_JACATN010000002.1"/>
</dbReference>
<keyword evidence="4" id="KW-1185">Reference proteome</keyword>
<evidence type="ECO:0000259" key="1">
    <source>
        <dbReference type="Pfam" id="PF03235"/>
    </source>
</evidence>
<organism evidence="3 4">
    <name type="scientific">Zobellia barbeyronii</name>
    <dbReference type="NCBI Taxonomy" id="2748009"/>
    <lineage>
        <taxon>Bacteria</taxon>
        <taxon>Pseudomonadati</taxon>
        <taxon>Bacteroidota</taxon>
        <taxon>Flavobacteriia</taxon>
        <taxon>Flavobacteriales</taxon>
        <taxon>Flavobacteriaceae</taxon>
        <taxon>Zobellia</taxon>
    </lineage>
</organism>
<comment type="caution">
    <text evidence="3">The sequence shown here is derived from an EMBL/GenBank/DDBJ whole genome shotgun (WGS) entry which is preliminary data.</text>
</comment>
<dbReference type="InterPro" id="IPR011089">
    <property type="entry name" value="GmrSD_C"/>
</dbReference>
<dbReference type="Proteomes" id="UP000740413">
    <property type="component" value="Unassembled WGS sequence"/>
</dbReference>
<evidence type="ECO:0000259" key="2">
    <source>
        <dbReference type="Pfam" id="PF07510"/>
    </source>
</evidence>
<dbReference type="PANTHER" id="PTHR35149">
    <property type="entry name" value="SLL5132 PROTEIN"/>
    <property type="match status" value="1"/>
</dbReference>
<evidence type="ECO:0000313" key="4">
    <source>
        <dbReference type="Proteomes" id="UP000740413"/>
    </source>
</evidence>
<dbReference type="InterPro" id="IPR004919">
    <property type="entry name" value="GmrSD_N"/>
</dbReference>
<name>A0ABS5WDZ4_9FLAO</name>
<dbReference type="Pfam" id="PF03235">
    <property type="entry name" value="GmrSD_N"/>
    <property type="match status" value="1"/>
</dbReference>
<reference evidence="3 4" key="1">
    <citation type="submission" date="2020-06" db="EMBL/GenBank/DDBJ databases">
        <authorList>
            <person name="Isaeva M.P."/>
            <person name="Chernysheva N.Y."/>
        </authorList>
    </citation>
    <scope>NUCLEOTIDE SEQUENCE [LARGE SCALE GENOMIC DNA]</scope>
    <source>
        <strain evidence="3 4">KMM 6746</strain>
    </source>
</reference>
<dbReference type="EMBL" id="JACATN010000002">
    <property type="protein sequence ID" value="MBT2161315.1"/>
    <property type="molecule type" value="Genomic_DNA"/>
</dbReference>
<proteinExistence type="predicted"/>
<dbReference type="PANTHER" id="PTHR35149:SF1">
    <property type="entry name" value="DUF5655 DOMAIN-CONTAINING PROTEIN"/>
    <property type="match status" value="1"/>
</dbReference>
<evidence type="ECO:0000313" key="3">
    <source>
        <dbReference type="EMBL" id="MBT2161315.1"/>
    </source>
</evidence>
<reference evidence="4" key="2">
    <citation type="submission" date="2023-07" db="EMBL/GenBank/DDBJ databases">
        <title>Zobellia barbeyronii sp. nov., a new marine flavobacterium, isolated from green and red algae.</title>
        <authorList>
            <person name="Nedashkovskaya O.I."/>
            <person name="Otstavnykh N."/>
            <person name="Zhukova N."/>
            <person name="Guzev K."/>
            <person name="Chausova V."/>
            <person name="Tekutyeva L."/>
            <person name="Mikhailov V."/>
            <person name="Isaeva M."/>
        </authorList>
    </citation>
    <scope>NUCLEOTIDE SEQUENCE [LARGE SCALE GENOMIC DNA]</scope>
    <source>
        <strain evidence="4">KMM 6746</strain>
    </source>
</reference>
<feature type="domain" description="GmrSD restriction endonucleases C-terminal" evidence="2">
    <location>
        <begin position="526"/>
        <end position="642"/>
    </location>
</feature>
<feature type="domain" description="GmrSD restriction endonucleases N-terminal" evidence="1">
    <location>
        <begin position="21"/>
        <end position="216"/>
    </location>
</feature>
<protein>
    <submittedName>
        <fullName evidence="3">DUF262 domain-containing protein</fullName>
    </submittedName>
</protein>
<accession>A0ABS5WDZ4</accession>
<gene>
    <name evidence="3" type="ORF">HW347_08550</name>
</gene>
<sequence length="649" mass="76860">MGNNLKELTIGTIFLPKVQSDIADYVIPRYQRNYAWKQPQVVQMIQDIYDFATSENSKDQNYYIGTLVVYERSKNGKSVYETIDGQQRLTTLNILFSVLKNEFKVSSEHFKINLSFDSRPLSSYTLEHIFDPPYTDIQKSDNKLNTRITDAYVTVKNELNKIQQSGDLDKFISYLKNKVILLRAPVPYDTNLNHYFEIMNNRGEQLEKHEVLKAQMLKVFQDNKKATKVFSTIWEACANMEKYVQYGFSTKDRTNLFGEDWNQFKSETFGEIINCFKEVNSDNDESESILSILDKNKITDNNSSQTNEAPDRFSSIINFSNFLLHILRVLVNTSNKYTSDEFLKDVPLDDKRLLDTFKVFLDDENNKKDFVEEFAHLLLKGKHYFDKYIIKRNLRDEKWSLKYLKVEYYNKNASHQYINSLDVKGSNKQLLMLLSMFHFSTPTLVYKHWLNAALNYVLKQDEVDELDYINYLEDLSDSYLYDRFLSHEESSYFQIIYNNDAYPKNRNTDLNKLKLHQGTGVENFIFNRLDYLLWKNDLEKDSKTFSNFYFTLRTSVEHYYPQNPNHTEDKLDDSSILNNFGNLCLISNRKNSQLNNALPEIKKGYYKDNDREIESLKQRHMMNDYTIWRKEQILDHGEKMRKILLTTRI</sequence>
<dbReference type="Pfam" id="PF07510">
    <property type="entry name" value="GmrSD_C"/>
    <property type="match status" value="1"/>
</dbReference>